<dbReference type="Proteomes" id="UP000219452">
    <property type="component" value="Unassembled WGS sequence"/>
</dbReference>
<protein>
    <submittedName>
        <fullName evidence="2">Uncharacterized protein</fullName>
    </submittedName>
</protein>
<organism evidence="2 3">
    <name type="scientific">Spirosoma fluviale</name>
    <dbReference type="NCBI Taxonomy" id="1597977"/>
    <lineage>
        <taxon>Bacteria</taxon>
        <taxon>Pseudomonadati</taxon>
        <taxon>Bacteroidota</taxon>
        <taxon>Cytophagia</taxon>
        <taxon>Cytophagales</taxon>
        <taxon>Cytophagaceae</taxon>
        <taxon>Spirosoma</taxon>
    </lineage>
</organism>
<evidence type="ECO:0000256" key="1">
    <source>
        <dbReference type="SAM" id="Phobius"/>
    </source>
</evidence>
<keyword evidence="1" id="KW-0472">Membrane</keyword>
<keyword evidence="1" id="KW-0812">Transmembrane</keyword>
<evidence type="ECO:0000313" key="2">
    <source>
        <dbReference type="EMBL" id="SOD96574.1"/>
    </source>
</evidence>
<sequence length="30" mass="3286">MDPVMDLAITVPVLITDMAITGLMVITVRR</sequence>
<dbReference type="EMBL" id="OCNH01000006">
    <property type="protein sequence ID" value="SOD96574.1"/>
    <property type="molecule type" value="Genomic_DNA"/>
</dbReference>
<gene>
    <name evidence="2" type="ORF">SAMN06269250_5370</name>
</gene>
<name>A0A286GNL6_9BACT</name>
<feature type="transmembrane region" description="Helical" evidence="1">
    <location>
        <begin position="6"/>
        <end position="28"/>
    </location>
</feature>
<proteinExistence type="predicted"/>
<dbReference type="AlphaFoldDB" id="A0A286GNL6"/>
<reference evidence="3" key="1">
    <citation type="submission" date="2017-09" db="EMBL/GenBank/DDBJ databases">
        <authorList>
            <person name="Varghese N."/>
            <person name="Submissions S."/>
        </authorList>
    </citation>
    <scope>NUCLEOTIDE SEQUENCE [LARGE SCALE GENOMIC DNA]</scope>
    <source>
        <strain evidence="3">DSM 29961</strain>
    </source>
</reference>
<accession>A0A286GNL6</accession>
<evidence type="ECO:0000313" key="3">
    <source>
        <dbReference type="Proteomes" id="UP000219452"/>
    </source>
</evidence>
<keyword evidence="1" id="KW-1133">Transmembrane helix</keyword>
<keyword evidence="3" id="KW-1185">Reference proteome</keyword>